<dbReference type="EMBL" id="WNWQ01000770">
    <property type="protein sequence ID" value="KAE9963896.1"/>
    <property type="molecule type" value="Genomic_DNA"/>
</dbReference>
<dbReference type="InterPro" id="IPR016181">
    <property type="entry name" value="Acyl_CoA_acyltransferase"/>
</dbReference>
<evidence type="ECO:0000313" key="3">
    <source>
        <dbReference type="Proteomes" id="UP000433883"/>
    </source>
</evidence>
<sequence>MSKFHIRTTALPEDATFILEAFDSSLPHLAKTGSGEQWGSEPRSTQEVFVKRIQTEVEKARSGMSENNVVFVAEVPSDEVVAESTRVRRDEVDQQMLKVAAAVVQGEFPSYVAERKNLEACVRAAVERADFLYLSVMISDFRSGGLRKGAGAVLAQRVKEYAREKGKATVYCDCWAGNGGKLVGFYESQGFVPVDGFEAKRDDIVWSGMLLRMDIDRNDSDQ</sequence>
<reference evidence="2 3" key="1">
    <citation type="submission" date="2019-11" db="EMBL/GenBank/DDBJ databases">
        <title>Venturia inaequalis Genome Resource.</title>
        <authorList>
            <person name="Lichtner F.J."/>
        </authorList>
    </citation>
    <scope>NUCLEOTIDE SEQUENCE [LARGE SCALE GENOMIC DNA]</scope>
    <source>
        <strain evidence="2">Bline_iso_100314</strain>
    </source>
</reference>
<proteinExistence type="predicted"/>
<organism evidence="2 3">
    <name type="scientific">Venturia inaequalis</name>
    <name type="common">Apple scab fungus</name>
    <dbReference type="NCBI Taxonomy" id="5025"/>
    <lineage>
        <taxon>Eukaryota</taxon>
        <taxon>Fungi</taxon>
        <taxon>Dikarya</taxon>
        <taxon>Ascomycota</taxon>
        <taxon>Pezizomycotina</taxon>
        <taxon>Dothideomycetes</taxon>
        <taxon>Pleosporomycetidae</taxon>
        <taxon>Venturiales</taxon>
        <taxon>Venturiaceae</taxon>
        <taxon>Venturia</taxon>
    </lineage>
</organism>
<evidence type="ECO:0000313" key="2">
    <source>
        <dbReference type="EMBL" id="KAE9963896.1"/>
    </source>
</evidence>
<dbReference type="SUPFAM" id="SSF55729">
    <property type="entry name" value="Acyl-CoA N-acyltransferases (Nat)"/>
    <property type="match status" value="1"/>
</dbReference>
<dbReference type="Proteomes" id="UP000433883">
    <property type="component" value="Unassembled WGS sequence"/>
</dbReference>
<name>A0A8H3YND3_VENIN</name>
<gene>
    <name evidence="2" type="ORF">BLS_008827</name>
</gene>
<dbReference type="AlphaFoldDB" id="A0A8H3YND3"/>
<dbReference type="GO" id="GO:0016747">
    <property type="term" value="F:acyltransferase activity, transferring groups other than amino-acyl groups"/>
    <property type="evidence" value="ECO:0007669"/>
    <property type="project" value="InterPro"/>
</dbReference>
<protein>
    <recommendedName>
        <fullName evidence="1">N-acetyltransferase domain-containing protein</fullName>
    </recommendedName>
</protein>
<comment type="caution">
    <text evidence="2">The sequence shown here is derived from an EMBL/GenBank/DDBJ whole genome shotgun (WGS) entry which is preliminary data.</text>
</comment>
<dbReference type="PROSITE" id="PS51186">
    <property type="entry name" value="GNAT"/>
    <property type="match status" value="1"/>
</dbReference>
<dbReference type="InterPro" id="IPR000182">
    <property type="entry name" value="GNAT_dom"/>
</dbReference>
<accession>A0A8H3YND3</accession>
<evidence type="ECO:0000259" key="1">
    <source>
        <dbReference type="PROSITE" id="PS51186"/>
    </source>
</evidence>
<dbReference type="Gene3D" id="3.40.630.30">
    <property type="match status" value="1"/>
</dbReference>
<feature type="domain" description="N-acetyltransferase" evidence="1">
    <location>
        <begin position="55"/>
        <end position="216"/>
    </location>
</feature>